<dbReference type="Proteomes" id="UP000221165">
    <property type="component" value="Unassembled WGS sequence"/>
</dbReference>
<organism evidence="1 2">
    <name type="scientific">Cystoisospora suis</name>
    <dbReference type="NCBI Taxonomy" id="483139"/>
    <lineage>
        <taxon>Eukaryota</taxon>
        <taxon>Sar</taxon>
        <taxon>Alveolata</taxon>
        <taxon>Apicomplexa</taxon>
        <taxon>Conoidasida</taxon>
        <taxon>Coccidia</taxon>
        <taxon>Eucoccidiorida</taxon>
        <taxon>Eimeriorina</taxon>
        <taxon>Sarcocystidae</taxon>
        <taxon>Cystoisospora</taxon>
    </lineage>
</organism>
<proteinExistence type="predicted"/>
<evidence type="ECO:0000313" key="1">
    <source>
        <dbReference type="EMBL" id="PHJ18258.1"/>
    </source>
</evidence>
<dbReference type="RefSeq" id="XP_067919966.1">
    <property type="nucleotide sequence ID" value="XM_068068060.1"/>
</dbReference>
<keyword evidence="2" id="KW-1185">Reference proteome</keyword>
<accession>A0A2C6KNS3</accession>
<dbReference type="EMBL" id="MIGC01004290">
    <property type="protein sequence ID" value="PHJ18258.1"/>
    <property type="molecule type" value="Genomic_DNA"/>
</dbReference>
<name>A0A2C6KNS3_9APIC</name>
<evidence type="ECO:0000313" key="2">
    <source>
        <dbReference type="Proteomes" id="UP000221165"/>
    </source>
</evidence>
<protein>
    <submittedName>
        <fullName evidence="1">Uncharacterized protein</fullName>
    </submittedName>
</protein>
<dbReference type="VEuPathDB" id="ToxoDB:CSUI_007917"/>
<gene>
    <name evidence="1" type="ORF">CSUI_007917</name>
</gene>
<sequence length="89" mass="9742">MPSLPSTDTPLDNGLPFFSTAPDASRDCFLSPGFDSSSGRCKSSPDQLSQNSPVFDLIFSFTNQHRTQAIFADLSLQRNPRVHKTAHEG</sequence>
<reference evidence="1 2" key="1">
    <citation type="journal article" date="2017" name="Int. J. Parasitol.">
        <title>The genome of the protozoan parasite Cystoisospora suis and a reverse vaccinology approach to identify vaccine candidates.</title>
        <authorList>
            <person name="Palmieri N."/>
            <person name="Shrestha A."/>
            <person name="Ruttkowski B."/>
            <person name="Beck T."/>
            <person name="Vogl C."/>
            <person name="Tomley F."/>
            <person name="Blake D.P."/>
            <person name="Joachim A."/>
        </authorList>
    </citation>
    <scope>NUCLEOTIDE SEQUENCE [LARGE SCALE GENOMIC DNA]</scope>
    <source>
        <strain evidence="1 2">Wien I</strain>
    </source>
</reference>
<dbReference type="AlphaFoldDB" id="A0A2C6KNS3"/>
<dbReference type="GeneID" id="94431271"/>
<feature type="non-terminal residue" evidence="1">
    <location>
        <position position="89"/>
    </location>
</feature>
<comment type="caution">
    <text evidence="1">The sequence shown here is derived from an EMBL/GenBank/DDBJ whole genome shotgun (WGS) entry which is preliminary data.</text>
</comment>